<keyword evidence="3" id="KW-0548">Nucleotidyltransferase</keyword>
<organism evidence="11 12">
    <name type="scientific">Rhizobium indicum</name>
    <dbReference type="NCBI Taxonomy" id="2583231"/>
    <lineage>
        <taxon>Bacteria</taxon>
        <taxon>Pseudomonadati</taxon>
        <taxon>Pseudomonadota</taxon>
        <taxon>Alphaproteobacteria</taxon>
        <taxon>Hyphomicrobiales</taxon>
        <taxon>Rhizobiaceae</taxon>
        <taxon>Rhizobium/Agrobacterium group</taxon>
        <taxon>Rhizobium</taxon>
    </lineage>
</organism>
<feature type="domain" description="Reverse transcriptase" evidence="10">
    <location>
        <begin position="32"/>
        <end position="268"/>
    </location>
</feature>
<protein>
    <recommendedName>
        <fullName evidence="1">RNA-directed DNA polymerase</fullName>
        <ecNumber evidence="1">2.7.7.49</ecNumber>
    </recommendedName>
</protein>
<dbReference type="EMBL" id="CP054023">
    <property type="protein sequence ID" value="QKK20808.1"/>
    <property type="molecule type" value="Genomic_DNA"/>
</dbReference>
<keyword evidence="11" id="KW-0614">Plasmid</keyword>
<gene>
    <name evidence="11" type="ORF">FFM53_030740</name>
</gene>
<evidence type="ECO:0000256" key="3">
    <source>
        <dbReference type="ARBA" id="ARBA00022695"/>
    </source>
</evidence>
<evidence type="ECO:0000256" key="6">
    <source>
        <dbReference type="ARBA" id="ARBA00022918"/>
    </source>
</evidence>
<dbReference type="InterPro" id="IPR000123">
    <property type="entry name" value="Reverse_transcriptase_msDNA"/>
</dbReference>
<dbReference type="InterPro" id="IPR043502">
    <property type="entry name" value="DNA/RNA_pol_sf"/>
</dbReference>
<evidence type="ECO:0000313" key="11">
    <source>
        <dbReference type="EMBL" id="QKK20808.1"/>
    </source>
</evidence>
<dbReference type="NCBIfam" id="NF038237">
    <property type="entry name" value="retron_Ec67_fus"/>
    <property type="match status" value="1"/>
</dbReference>
<dbReference type="PRINTS" id="PR00866">
    <property type="entry name" value="RNADNAPOLMS"/>
</dbReference>
<sequence length="579" mass="65550">MTKKIYRYGLKELKSCIDLSGVAFLLDVEPKFLSKQIYKTDPGVKYHIFQVPKKDGSSRLINAPNKNLKFIQSRLSRLLYQCYFDIHGKPEFPARAISHGFQKKRDLSIYTNAFRHTGKRHVFNADLEDFFPSFNFGRVRGYFVKNKHFALNDTVATVLAQTACFDNALPQGAPSSPIISELISQALDYRLQAIARKHRCTYSRYADDITFSTNLPEFPEQIGLADAGGWIAGSSLEKAVTSSGFKLNAKKVRMQFGDQRQSTTGLTVNRKVNVGRHYYKGVRFCAHAMMTAGKAEAPAILKLPEKELSSHQIWGMLCHVHDIKGRQSDHAAIRSFTKSHPAPHYLRLMRDFFHYHRIHTNPKPLVICEGKTDYIYLKEAIRWNITDPKVAKLLNVSPLTKTSKGDHWHVDFLRHTDMAGDLLDLAGGGGDLPKFAAYHLDRFEKLHKAEATKPVIIIVDNDNQSAGMWSYIKEAIGSKGVIDGSQPYYHVGKNLYVVPIPSAGKKDFYIEKLFPPKWMKEKLGTKSFKIMQKKGEKLGPDEYGKGEFATKVIRANRGKVDCSNFLPLLQTLSDITDIE</sequence>
<keyword evidence="6 11" id="KW-0695">RNA-directed DNA polymerase</keyword>
<evidence type="ECO:0000256" key="9">
    <source>
        <dbReference type="ARBA" id="ARBA00048173"/>
    </source>
</evidence>
<dbReference type="EC" id="2.7.7.49" evidence="1"/>
<reference evidence="11 12" key="1">
    <citation type="submission" date="2020-05" db="EMBL/GenBank/DDBJ databases">
        <title>Genome sequences of pea root nodulating Rhizobium spp.</title>
        <authorList>
            <person name="Rahi P."/>
        </authorList>
    </citation>
    <scope>NUCLEOTIDE SEQUENCE [LARGE SCALE GENOMIC DNA]</scope>
    <source>
        <strain evidence="12">JKLM 12A2</strain>
        <plasmid evidence="11 12">pPR12A202</plasmid>
    </source>
</reference>
<dbReference type="InterPro" id="IPR000477">
    <property type="entry name" value="RT_dom"/>
</dbReference>
<dbReference type="InterPro" id="IPR053543">
    <property type="entry name" value="Bacterial_RT"/>
</dbReference>
<evidence type="ECO:0000256" key="4">
    <source>
        <dbReference type="ARBA" id="ARBA00022723"/>
    </source>
</evidence>
<geneLocation type="plasmid" evidence="11 12">
    <name>pPR12A202</name>
</geneLocation>
<keyword evidence="7" id="KW-0051">Antiviral defense</keyword>
<dbReference type="SUPFAM" id="SSF56672">
    <property type="entry name" value="DNA/RNA polymerases"/>
    <property type="match status" value="1"/>
</dbReference>
<comment type="similarity">
    <text evidence="8">Belongs to the bacterial reverse transcriptase family.</text>
</comment>
<dbReference type="RefSeq" id="WP_138389855.1">
    <property type="nucleotide sequence ID" value="NZ_CP054023.1"/>
</dbReference>
<keyword evidence="5" id="KW-0460">Magnesium</keyword>
<evidence type="ECO:0000256" key="2">
    <source>
        <dbReference type="ARBA" id="ARBA00022679"/>
    </source>
</evidence>
<dbReference type="GO" id="GO:0003964">
    <property type="term" value="F:RNA-directed DNA polymerase activity"/>
    <property type="evidence" value="ECO:0007669"/>
    <property type="project" value="UniProtKB-KW"/>
</dbReference>
<dbReference type="PANTHER" id="PTHR34047:SF7">
    <property type="entry name" value="RNA-DIRECTED DNA POLYMERASE"/>
    <property type="match status" value="1"/>
</dbReference>
<name>A0ABX6PQ76_9HYPH</name>
<evidence type="ECO:0000313" key="12">
    <source>
        <dbReference type="Proteomes" id="UP000305673"/>
    </source>
</evidence>
<dbReference type="Pfam" id="PF00078">
    <property type="entry name" value="RVT_1"/>
    <property type="match status" value="1"/>
</dbReference>
<keyword evidence="12" id="KW-1185">Reference proteome</keyword>
<accession>A0ABX6PQ76</accession>
<evidence type="ECO:0000259" key="10">
    <source>
        <dbReference type="PROSITE" id="PS50878"/>
    </source>
</evidence>
<dbReference type="PANTHER" id="PTHR34047">
    <property type="entry name" value="NUCLEAR INTRON MATURASE 1, MITOCHONDRIAL-RELATED"/>
    <property type="match status" value="1"/>
</dbReference>
<dbReference type="PROSITE" id="PS50878">
    <property type="entry name" value="RT_POL"/>
    <property type="match status" value="1"/>
</dbReference>
<proteinExistence type="inferred from homology"/>
<evidence type="ECO:0000256" key="1">
    <source>
        <dbReference type="ARBA" id="ARBA00012493"/>
    </source>
</evidence>
<evidence type="ECO:0000256" key="7">
    <source>
        <dbReference type="ARBA" id="ARBA00023118"/>
    </source>
</evidence>
<dbReference type="CDD" id="cd03487">
    <property type="entry name" value="RT_Bac_retron_II"/>
    <property type="match status" value="1"/>
</dbReference>
<dbReference type="Proteomes" id="UP000305673">
    <property type="component" value="Plasmid pPR12A202"/>
</dbReference>
<evidence type="ECO:0000256" key="8">
    <source>
        <dbReference type="ARBA" id="ARBA00034120"/>
    </source>
</evidence>
<keyword evidence="4" id="KW-0479">Metal-binding</keyword>
<evidence type="ECO:0000256" key="5">
    <source>
        <dbReference type="ARBA" id="ARBA00022842"/>
    </source>
</evidence>
<dbReference type="InterPro" id="IPR051083">
    <property type="entry name" value="GrpII_Intron_Splice-Mob/Def"/>
</dbReference>
<keyword evidence="2" id="KW-0808">Transferase</keyword>
<comment type="catalytic activity">
    <reaction evidence="9">
        <text>DNA(n) + a 2'-deoxyribonucleoside 5'-triphosphate = DNA(n+1) + diphosphate</text>
        <dbReference type="Rhea" id="RHEA:22508"/>
        <dbReference type="Rhea" id="RHEA-COMP:17339"/>
        <dbReference type="Rhea" id="RHEA-COMP:17340"/>
        <dbReference type="ChEBI" id="CHEBI:33019"/>
        <dbReference type="ChEBI" id="CHEBI:61560"/>
        <dbReference type="ChEBI" id="CHEBI:173112"/>
        <dbReference type="EC" id="2.7.7.49"/>
    </reaction>
</comment>